<accession>A0A9W8BEY3</accession>
<keyword evidence="2" id="KW-1185">Reference proteome</keyword>
<reference evidence="1" key="1">
    <citation type="submission" date="2022-07" db="EMBL/GenBank/DDBJ databases">
        <title>Phylogenomic reconstructions and comparative analyses of Kickxellomycotina fungi.</title>
        <authorList>
            <person name="Reynolds N.K."/>
            <person name="Stajich J.E."/>
            <person name="Barry K."/>
            <person name="Grigoriev I.V."/>
            <person name="Crous P."/>
            <person name="Smith M.E."/>
        </authorList>
    </citation>
    <scope>NUCLEOTIDE SEQUENCE</scope>
    <source>
        <strain evidence="1">IMI 214461</strain>
    </source>
</reference>
<proteinExistence type="predicted"/>
<dbReference type="AlphaFoldDB" id="A0A9W8BEY3"/>
<dbReference type="OrthoDB" id="5582401at2759"/>
<name>A0A9W8BEY3_9FUNG</name>
<sequence length="201" mass="21406">MTASSVPSDEHRSLYMPPLQMAKRLRTRLRQARVTVERDLGHSLSAIVLLPAVGGPAPCGAQLPLAPQPPILGVRAHSYSPGDFVPPAAVPLDSENEAAHAILTLATPPAARAPALSRSPCQHLGARGAGRRLVFSRCPSERPPKRPRSDDAEAAAIAQAPPFYRPLNLSQIASLPQRALAKPRLKRYASGAAARQMLPPK</sequence>
<evidence type="ECO:0000313" key="2">
    <source>
        <dbReference type="Proteomes" id="UP001150907"/>
    </source>
</evidence>
<dbReference type="EMBL" id="JANBQF010000114">
    <property type="protein sequence ID" value="KAJ2005195.1"/>
    <property type="molecule type" value="Genomic_DNA"/>
</dbReference>
<gene>
    <name evidence="1" type="ORF">H4R26_002082</name>
</gene>
<dbReference type="Proteomes" id="UP001150907">
    <property type="component" value="Unassembled WGS sequence"/>
</dbReference>
<comment type="caution">
    <text evidence="1">The sequence shown here is derived from an EMBL/GenBank/DDBJ whole genome shotgun (WGS) entry which is preliminary data.</text>
</comment>
<evidence type="ECO:0000313" key="1">
    <source>
        <dbReference type="EMBL" id="KAJ2005195.1"/>
    </source>
</evidence>
<organism evidence="1 2">
    <name type="scientific">Coemansia thaxteri</name>
    <dbReference type="NCBI Taxonomy" id="2663907"/>
    <lineage>
        <taxon>Eukaryota</taxon>
        <taxon>Fungi</taxon>
        <taxon>Fungi incertae sedis</taxon>
        <taxon>Zoopagomycota</taxon>
        <taxon>Kickxellomycotina</taxon>
        <taxon>Kickxellomycetes</taxon>
        <taxon>Kickxellales</taxon>
        <taxon>Kickxellaceae</taxon>
        <taxon>Coemansia</taxon>
    </lineage>
</organism>
<protein>
    <submittedName>
        <fullName evidence="1">Uncharacterized protein</fullName>
    </submittedName>
</protein>